<proteinExistence type="predicted"/>
<evidence type="ECO:0000313" key="2">
    <source>
        <dbReference type="Proteomes" id="UP001057402"/>
    </source>
</evidence>
<protein>
    <submittedName>
        <fullName evidence="1">Uncharacterized protein</fullName>
    </submittedName>
</protein>
<dbReference type="EMBL" id="CM042890">
    <property type="protein sequence ID" value="KAI4312620.1"/>
    <property type="molecule type" value="Genomic_DNA"/>
</dbReference>
<accession>A0ACB9LPF6</accession>
<name>A0ACB9LPF6_9MYRT</name>
<keyword evidence="2" id="KW-1185">Reference proteome</keyword>
<sequence>MSLSPNMVQDNYLVSPGGTPCHISRSKHSPHLPIDRTVTGAGINIEDGKNTRQKISESTRGQRTSSKRKRKLKVKDELNDYPSLFPYTSKMILLFQMIGGVDVILFGFYAGEYGSDCGDPNSRCIYISYPDSIKYFRPSDSSATGDALRTFAYHEIIIGYLEYCKKRGFVSCHLWSCPPQKGQDYLFYNHPEDQRTLPHPNQMGNI</sequence>
<organism evidence="1 2">
    <name type="scientific">Melastoma candidum</name>
    <dbReference type="NCBI Taxonomy" id="119954"/>
    <lineage>
        <taxon>Eukaryota</taxon>
        <taxon>Viridiplantae</taxon>
        <taxon>Streptophyta</taxon>
        <taxon>Embryophyta</taxon>
        <taxon>Tracheophyta</taxon>
        <taxon>Spermatophyta</taxon>
        <taxon>Magnoliopsida</taxon>
        <taxon>eudicotyledons</taxon>
        <taxon>Gunneridae</taxon>
        <taxon>Pentapetalae</taxon>
        <taxon>rosids</taxon>
        <taxon>malvids</taxon>
        <taxon>Myrtales</taxon>
        <taxon>Melastomataceae</taxon>
        <taxon>Melastomatoideae</taxon>
        <taxon>Melastomateae</taxon>
        <taxon>Melastoma</taxon>
    </lineage>
</organism>
<comment type="caution">
    <text evidence="1">The sequence shown here is derived from an EMBL/GenBank/DDBJ whole genome shotgun (WGS) entry which is preliminary data.</text>
</comment>
<reference evidence="2" key="1">
    <citation type="journal article" date="2023" name="Front. Plant Sci.">
        <title>Chromosomal-level genome assembly of Melastoma candidum provides insights into trichome evolution.</title>
        <authorList>
            <person name="Zhong Y."/>
            <person name="Wu W."/>
            <person name="Sun C."/>
            <person name="Zou P."/>
            <person name="Liu Y."/>
            <person name="Dai S."/>
            <person name="Zhou R."/>
        </authorList>
    </citation>
    <scope>NUCLEOTIDE SEQUENCE [LARGE SCALE GENOMIC DNA]</scope>
</reference>
<dbReference type="Proteomes" id="UP001057402">
    <property type="component" value="Chromosome 11"/>
</dbReference>
<gene>
    <name evidence="1" type="ORF">MLD38_037424</name>
</gene>
<evidence type="ECO:0000313" key="1">
    <source>
        <dbReference type="EMBL" id="KAI4312620.1"/>
    </source>
</evidence>